<dbReference type="InterPro" id="IPR005181">
    <property type="entry name" value="SASA"/>
</dbReference>
<dbReference type="PANTHER" id="PTHR22901:SF0">
    <property type="entry name" value="SIALATE O-ACETYLESTERASE"/>
    <property type="match status" value="1"/>
</dbReference>
<evidence type="ECO:0000313" key="4">
    <source>
        <dbReference type="EMBL" id="KHL25724.1"/>
    </source>
</evidence>
<dbReference type="SUPFAM" id="SSF49785">
    <property type="entry name" value="Galactose-binding domain-like"/>
    <property type="match status" value="1"/>
</dbReference>
<organism evidence="4 5">
    <name type="scientific">Croceibacterium mercuriale</name>
    <dbReference type="NCBI Taxonomy" id="1572751"/>
    <lineage>
        <taxon>Bacteria</taxon>
        <taxon>Pseudomonadati</taxon>
        <taxon>Pseudomonadota</taxon>
        <taxon>Alphaproteobacteria</taxon>
        <taxon>Sphingomonadales</taxon>
        <taxon>Erythrobacteraceae</taxon>
        <taxon>Croceibacterium</taxon>
    </lineage>
</organism>
<accession>A0A0B2BWE8</accession>
<comment type="caution">
    <text evidence="4">The sequence shown here is derived from an EMBL/GenBank/DDBJ whole genome shotgun (WGS) entry which is preliminary data.</text>
</comment>
<feature type="chain" id="PRO_5002087171" evidence="2">
    <location>
        <begin position="25"/>
        <end position="647"/>
    </location>
</feature>
<name>A0A0B2BWE8_9SPHN</name>
<feature type="signal peptide" evidence="2">
    <location>
        <begin position="1"/>
        <end position="24"/>
    </location>
</feature>
<gene>
    <name evidence="4" type="ORF">PK98_03590</name>
</gene>
<keyword evidence="2" id="KW-0732">Signal</keyword>
<evidence type="ECO:0000259" key="3">
    <source>
        <dbReference type="Pfam" id="PF03629"/>
    </source>
</evidence>
<dbReference type="SUPFAM" id="SSF52266">
    <property type="entry name" value="SGNH hydrolase"/>
    <property type="match status" value="1"/>
</dbReference>
<proteinExistence type="predicted"/>
<dbReference type="Gene3D" id="3.40.50.1110">
    <property type="entry name" value="SGNH hydrolase"/>
    <property type="match status" value="2"/>
</dbReference>
<evidence type="ECO:0000256" key="2">
    <source>
        <dbReference type="SAM" id="SignalP"/>
    </source>
</evidence>
<sequence>MPPRTPLFAASLVALLCQAQVALAQPRLDGALADHAVIQRDQPITLTGQSRPGETVMISLASVSVSATADSDGRFVARLPALPAGGPYTLTLAAADGATVLSDILVGDVFLCSGQSNMEMRVSDSQSLFAEAHPDIDPRLRLLTIGKQAATSPAPALPSPPSWQVAGPDTAPTFSAACFYMAQALRSGSDVPVGAIHSSWGGSRISAWLSDPASRQSGLAAEADLLALYDRDPLAATKDASATWESWWRTQTGDAPGQEPWQPDTQLTWQAVPAIANFESWGVPELQNYNGMLWYQRSVTLTAAQAQGPAILSLGMIDDADQTWVNGTAIGGTSLAGTPRIYVLPAGTLKRGRNVITINNDDVYALGGMIGPAEAMRLTLADGTTIPLGTEWRYAIAAPVSGSAPRVPWDAINGAGTLFNAMIAPLGPIRLAGIAWYQGESDTGIPGYDRRLQALIDDWRGRFGSAQTAFVVAQLANYGAPATTPADSGWGDVRDAQRRVTAADRHAGLAVTLDIGDAFDIHPGQKLLVGQRLARAMRAALGGSETDRAGPAIMRAERSGDDIVLHFTGVTGALRTSSSPQAIGFELCGPALQTCRFAAARADGAQVTVTGDGQPVARVRYAWADAPVTNLWDDARLPVGTFEIPVP</sequence>
<dbReference type="OrthoDB" id="9795554at2"/>
<dbReference type="InterPro" id="IPR039329">
    <property type="entry name" value="SIAE"/>
</dbReference>
<dbReference type="Proteomes" id="UP000030988">
    <property type="component" value="Unassembled WGS sequence"/>
</dbReference>
<feature type="domain" description="Sialate O-acetylesterase" evidence="3">
    <location>
        <begin position="417"/>
        <end position="537"/>
    </location>
</feature>
<dbReference type="InterPro" id="IPR013783">
    <property type="entry name" value="Ig-like_fold"/>
</dbReference>
<evidence type="ECO:0000313" key="5">
    <source>
        <dbReference type="Proteomes" id="UP000030988"/>
    </source>
</evidence>
<reference evidence="4 5" key="1">
    <citation type="submission" date="2014-11" db="EMBL/GenBank/DDBJ databases">
        <title>Draft genome sequence of Kirrobacter mercurialis.</title>
        <authorList>
            <person name="Coil D.A."/>
            <person name="Eisen J.A."/>
        </authorList>
    </citation>
    <scope>NUCLEOTIDE SEQUENCE [LARGE SCALE GENOMIC DNA]</scope>
    <source>
        <strain evidence="4 5">Coronado</strain>
    </source>
</reference>
<keyword evidence="1" id="KW-0378">Hydrolase</keyword>
<dbReference type="GO" id="GO:0005975">
    <property type="term" value="P:carbohydrate metabolic process"/>
    <property type="evidence" value="ECO:0007669"/>
    <property type="project" value="TreeGrafter"/>
</dbReference>
<dbReference type="STRING" id="1572751.PK98_03590"/>
<dbReference type="EMBL" id="JTDN01000001">
    <property type="protein sequence ID" value="KHL25724.1"/>
    <property type="molecule type" value="Genomic_DNA"/>
</dbReference>
<protein>
    <submittedName>
        <fullName evidence="4">9-O-acetylesterase</fullName>
    </submittedName>
</protein>
<evidence type="ECO:0000256" key="1">
    <source>
        <dbReference type="ARBA" id="ARBA00022801"/>
    </source>
</evidence>
<dbReference type="InterPro" id="IPR036514">
    <property type="entry name" value="SGNH_hydro_sf"/>
</dbReference>
<dbReference type="PANTHER" id="PTHR22901">
    <property type="entry name" value="SIALATE O-ACETYLESTERASE"/>
    <property type="match status" value="1"/>
</dbReference>
<dbReference type="GO" id="GO:0001681">
    <property type="term" value="F:sialate O-acetylesterase activity"/>
    <property type="evidence" value="ECO:0007669"/>
    <property type="project" value="InterPro"/>
</dbReference>
<dbReference type="InterPro" id="IPR008979">
    <property type="entry name" value="Galactose-bd-like_sf"/>
</dbReference>
<dbReference type="AlphaFoldDB" id="A0A0B2BWE8"/>
<dbReference type="RefSeq" id="WP_039094342.1">
    <property type="nucleotide sequence ID" value="NZ_JTDN01000001.1"/>
</dbReference>
<keyword evidence="5" id="KW-1185">Reference proteome</keyword>
<dbReference type="Pfam" id="PF03629">
    <property type="entry name" value="SASA"/>
    <property type="match status" value="1"/>
</dbReference>
<dbReference type="Gene3D" id="2.60.40.10">
    <property type="entry name" value="Immunoglobulins"/>
    <property type="match status" value="1"/>
</dbReference>